<dbReference type="EMBL" id="BPLR01013892">
    <property type="protein sequence ID" value="GIY64540.1"/>
    <property type="molecule type" value="Genomic_DNA"/>
</dbReference>
<dbReference type="Proteomes" id="UP001054945">
    <property type="component" value="Unassembled WGS sequence"/>
</dbReference>
<protein>
    <submittedName>
        <fullName evidence="1">Uncharacterized protein</fullName>
    </submittedName>
</protein>
<comment type="caution">
    <text evidence="1">The sequence shown here is derived from an EMBL/GenBank/DDBJ whole genome shotgun (WGS) entry which is preliminary data.</text>
</comment>
<evidence type="ECO:0000313" key="1">
    <source>
        <dbReference type="EMBL" id="GIY64540.1"/>
    </source>
</evidence>
<evidence type="ECO:0000313" key="2">
    <source>
        <dbReference type="Proteomes" id="UP001054945"/>
    </source>
</evidence>
<proteinExistence type="predicted"/>
<gene>
    <name evidence="1" type="ORF">CEXT_65401</name>
</gene>
<name>A0AAV4V2U4_CAEEX</name>
<keyword evidence="2" id="KW-1185">Reference proteome</keyword>
<reference evidence="1 2" key="1">
    <citation type="submission" date="2021-06" db="EMBL/GenBank/DDBJ databases">
        <title>Caerostris extrusa draft genome.</title>
        <authorList>
            <person name="Kono N."/>
            <person name="Arakawa K."/>
        </authorList>
    </citation>
    <scope>NUCLEOTIDE SEQUENCE [LARGE SCALE GENOMIC DNA]</scope>
</reference>
<sequence>MWNLLLNEYDISANSRELLQLFTMVVSALPIKRMDLLDSNSNKAEGTVGTQILFSRDHPYFNLYLSSLIHSCFNGLHIILMALA</sequence>
<organism evidence="1 2">
    <name type="scientific">Caerostris extrusa</name>
    <name type="common">Bark spider</name>
    <name type="synonym">Caerostris bankana</name>
    <dbReference type="NCBI Taxonomy" id="172846"/>
    <lineage>
        <taxon>Eukaryota</taxon>
        <taxon>Metazoa</taxon>
        <taxon>Ecdysozoa</taxon>
        <taxon>Arthropoda</taxon>
        <taxon>Chelicerata</taxon>
        <taxon>Arachnida</taxon>
        <taxon>Araneae</taxon>
        <taxon>Araneomorphae</taxon>
        <taxon>Entelegynae</taxon>
        <taxon>Araneoidea</taxon>
        <taxon>Araneidae</taxon>
        <taxon>Caerostris</taxon>
    </lineage>
</organism>
<accession>A0AAV4V2U4</accession>
<dbReference type="AlphaFoldDB" id="A0AAV4V2U4"/>